<organism evidence="2 3">
    <name type="scientific">Trichodelitschia bisporula</name>
    <dbReference type="NCBI Taxonomy" id="703511"/>
    <lineage>
        <taxon>Eukaryota</taxon>
        <taxon>Fungi</taxon>
        <taxon>Dikarya</taxon>
        <taxon>Ascomycota</taxon>
        <taxon>Pezizomycotina</taxon>
        <taxon>Dothideomycetes</taxon>
        <taxon>Dothideomycetes incertae sedis</taxon>
        <taxon>Phaeotrichales</taxon>
        <taxon>Phaeotrichaceae</taxon>
        <taxon>Trichodelitschia</taxon>
    </lineage>
</organism>
<feature type="compositionally biased region" description="Polar residues" evidence="1">
    <location>
        <begin position="56"/>
        <end position="68"/>
    </location>
</feature>
<dbReference type="EMBL" id="ML996711">
    <property type="protein sequence ID" value="KAF2395784.1"/>
    <property type="molecule type" value="Genomic_DNA"/>
</dbReference>
<proteinExistence type="predicted"/>
<feature type="region of interest" description="Disordered" evidence="1">
    <location>
        <begin position="150"/>
        <end position="195"/>
    </location>
</feature>
<feature type="region of interest" description="Disordered" evidence="1">
    <location>
        <begin position="1"/>
        <end position="138"/>
    </location>
</feature>
<sequence length="215" mass="23341">MPHQVRMPTFGFGSRTNLSEDQDADWPSAESVVTERLTGRRSRASPAITIDGKSWNGGSQHSQSSQFPGTPRRSGHRDQEHGGGAFDTASGYKASAYSVASGSVSGKKASSTIRQEATSRRAPSHCSHSPPAPSHHLDLPFATLPAALQSRDRLQTPRSRPHNRSGHSRKHMDPAAAKQTKSSSERKNSSAHCTEEVIEYAADGTVRRKKTVTWM</sequence>
<name>A0A6G1HIQ8_9PEZI</name>
<gene>
    <name evidence="2" type="ORF">EJ06DRAFT_263823</name>
</gene>
<dbReference type="Proteomes" id="UP000799640">
    <property type="component" value="Unassembled WGS sequence"/>
</dbReference>
<keyword evidence="3" id="KW-1185">Reference proteome</keyword>
<protein>
    <submittedName>
        <fullName evidence="2">Uncharacterized protein</fullName>
    </submittedName>
</protein>
<feature type="compositionally biased region" description="Low complexity" evidence="1">
    <location>
        <begin position="89"/>
        <end position="111"/>
    </location>
</feature>
<dbReference type="AlphaFoldDB" id="A0A6G1HIQ8"/>
<reference evidence="2" key="1">
    <citation type="journal article" date="2020" name="Stud. Mycol.">
        <title>101 Dothideomycetes genomes: a test case for predicting lifestyles and emergence of pathogens.</title>
        <authorList>
            <person name="Haridas S."/>
            <person name="Albert R."/>
            <person name="Binder M."/>
            <person name="Bloem J."/>
            <person name="Labutti K."/>
            <person name="Salamov A."/>
            <person name="Andreopoulos B."/>
            <person name="Baker S."/>
            <person name="Barry K."/>
            <person name="Bills G."/>
            <person name="Bluhm B."/>
            <person name="Cannon C."/>
            <person name="Castanera R."/>
            <person name="Culley D."/>
            <person name="Daum C."/>
            <person name="Ezra D."/>
            <person name="Gonzalez J."/>
            <person name="Henrissat B."/>
            <person name="Kuo A."/>
            <person name="Liang C."/>
            <person name="Lipzen A."/>
            <person name="Lutzoni F."/>
            <person name="Magnuson J."/>
            <person name="Mondo S."/>
            <person name="Nolan M."/>
            <person name="Ohm R."/>
            <person name="Pangilinan J."/>
            <person name="Park H.-J."/>
            <person name="Ramirez L."/>
            <person name="Alfaro M."/>
            <person name="Sun H."/>
            <person name="Tritt A."/>
            <person name="Yoshinaga Y."/>
            <person name="Zwiers L.-H."/>
            <person name="Turgeon B."/>
            <person name="Goodwin S."/>
            <person name="Spatafora J."/>
            <person name="Crous P."/>
            <person name="Grigoriev I."/>
        </authorList>
    </citation>
    <scope>NUCLEOTIDE SEQUENCE</scope>
    <source>
        <strain evidence="2">CBS 262.69</strain>
    </source>
</reference>
<evidence type="ECO:0000313" key="3">
    <source>
        <dbReference type="Proteomes" id="UP000799640"/>
    </source>
</evidence>
<accession>A0A6G1HIQ8</accession>
<feature type="compositionally biased region" description="Basic residues" evidence="1">
    <location>
        <begin position="159"/>
        <end position="170"/>
    </location>
</feature>
<evidence type="ECO:0000256" key="1">
    <source>
        <dbReference type="SAM" id="MobiDB-lite"/>
    </source>
</evidence>
<evidence type="ECO:0000313" key="2">
    <source>
        <dbReference type="EMBL" id="KAF2395784.1"/>
    </source>
</evidence>